<dbReference type="PANTHER" id="PTHR30185:SF18">
    <property type="entry name" value="TRANSCRIPTIONAL REGULATOR MTLR"/>
    <property type="match status" value="1"/>
</dbReference>
<evidence type="ECO:0008006" key="9">
    <source>
        <dbReference type="Google" id="ProtNLM"/>
    </source>
</evidence>
<dbReference type="InterPro" id="IPR007737">
    <property type="entry name" value="Mga_HTH"/>
</dbReference>
<comment type="caution">
    <text evidence="6">The sequence shown here is derived from an EMBL/GenBank/DDBJ whole genome shotgun (WGS) entry which is preliminary data.</text>
</comment>
<dbReference type="EMBL" id="NGMS01000001">
    <property type="protein sequence ID" value="OTP26809.1"/>
    <property type="molecule type" value="Genomic_DNA"/>
</dbReference>
<evidence type="ECO:0000313" key="6">
    <source>
        <dbReference type="EMBL" id="OTP26809.1"/>
    </source>
</evidence>
<dbReference type="InterPro" id="IPR013196">
    <property type="entry name" value="HTH_11"/>
</dbReference>
<evidence type="ECO:0000256" key="2">
    <source>
        <dbReference type="ARBA" id="ARBA00023163"/>
    </source>
</evidence>
<name>A0A1L8UK10_ENTMU</name>
<reference evidence="5 8" key="2">
    <citation type="submission" date="2019-07" db="EMBL/GenBank/DDBJ databases">
        <title>Whole genome shotgun sequence of Enterococcus mundtii NBRC 100490.</title>
        <authorList>
            <person name="Hosoyama A."/>
            <person name="Uohara A."/>
            <person name="Ohji S."/>
            <person name="Ichikawa N."/>
        </authorList>
    </citation>
    <scope>NUCLEOTIDE SEQUENCE [LARGE SCALE GENOMIC DNA]</scope>
    <source>
        <strain evidence="5 8">NBRC 100490</strain>
    </source>
</reference>
<evidence type="ECO:0000256" key="1">
    <source>
        <dbReference type="ARBA" id="ARBA00023015"/>
    </source>
</evidence>
<feature type="domain" description="Mga helix-turn-helix" evidence="3">
    <location>
        <begin position="81"/>
        <end position="165"/>
    </location>
</feature>
<accession>A0A1L8UK10</accession>
<organism evidence="6 7">
    <name type="scientific">Enterococcus mundtii</name>
    <dbReference type="NCBI Taxonomy" id="53346"/>
    <lineage>
        <taxon>Bacteria</taxon>
        <taxon>Bacillati</taxon>
        <taxon>Bacillota</taxon>
        <taxon>Bacilli</taxon>
        <taxon>Lactobacillales</taxon>
        <taxon>Enterococcaceae</taxon>
        <taxon>Enterococcus</taxon>
    </lineage>
</organism>
<dbReference type="InterPro" id="IPR050661">
    <property type="entry name" value="BglG_antiterminators"/>
</dbReference>
<keyword evidence="1" id="KW-0805">Transcription regulation</keyword>
<reference evidence="6 7" key="1">
    <citation type="submission" date="2017-05" db="EMBL/GenBank/DDBJ databases">
        <title>The Genome Sequence of Enterococcus mundtii 6B1_DIV0119.</title>
        <authorList>
            <consortium name="The Broad Institute Genomics Platform"/>
            <consortium name="The Broad Institute Genomic Center for Infectious Diseases"/>
            <person name="Earl A."/>
            <person name="Manson A."/>
            <person name="Schwartman J."/>
            <person name="Gilmore M."/>
            <person name="Abouelleil A."/>
            <person name="Cao P."/>
            <person name="Chapman S."/>
            <person name="Cusick C."/>
            <person name="Shea T."/>
            <person name="Young S."/>
            <person name="Neafsey D."/>
            <person name="Nusbaum C."/>
            <person name="Birren B."/>
        </authorList>
    </citation>
    <scope>NUCLEOTIDE SEQUENCE [LARGE SCALE GENOMIC DNA]</scope>
    <source>
        <strain evidence="6 7">6B1_DIV0119</strain>
    </source>
</reference>
<dbReference type="GeneID" id="60998929"/>
<dbReference type="Proteomes" id="UP000195024">
    <property type="component" value="Unassembled WGS sequence"/>
</dbReference>
<dbReference type="AlphaFoldDB" id="A0A1L8UK10"/>
<evidence type="ECO:0000259" key="4">
    <source>
        <dbReference type="Pfam" id="PF08279"/>
    </source>
</evidence>
<evidence type="ECO:0000313" key="8">
    <source>
        <dbReference type="Proteomes" id="UP000321175"/>
    </source>
</evidence>
<dbReference type="Gene3D" id="1.10.10.10">
    <property type="entry name" value="Winged helix-like DNA-binding domain superfamily/Winged helix DNA-binding domain"/>
    <property type="match status" value="1"/>
</dbReference>
<dbReference type="PANTHER" id="PTHR30185">
    <property type="entry name" value="CRYPTIC BETA-GLUCOSIDE BGL OPERON ANTITERMINATOR"/>
    <property type="match status" value="1"/>
</dbReference>
<gene>
    <name evidence="6" type="ORF">A5802_000543</name>
    <name evidence="5" type="ORF">EMU01_02640</name>
</gene>
<keyword evidence="8" id="KW-1185">Reference proteome</keyword>
<feature type="domain" description="Helix-turn-helix type 11" evidence="4">
    <location>
        <begin position="16"/>
        <end position="59"/>
    </location>
</feature>
<evidence type="ECO:0000313" key="5">
    <source>
        <dbReference type="EMBL" id="GEL79120.1"/>
    </source>
</evidence>
<proteinExistence type="predicted"/>
<protein>
    <recommendedName>
        <fullName evidence="9">HTH domain-containing protein</fullName>
    </recommendedName>
</protein>
<evidence type="ECO:0000259" key="3">
    <source>
        <dbReference type="Pfam" id="PF05043"/>
    </source>
</evidence>
<dbReference type="InterPro" id="IPR036388">
    <property type="entry name" value="WH-like_DNA-bd_sf"/>
</dbReference>
<dbReference type="Pfam" id="PF08279">
    <property type="entry name" value="HTH_11"/>
    <property type="match status" value="1"/>
</dbReference>
<evidence type="ECO:0000313" key="7">
    <source>
        <dbReference type="Proteomes" id="UP000195024"/>
    </source>
</evidence>
<dbReference type="RefSeq" id="WP_071868038.1">
    <property type="nucleotide sequence ID" value="NZ_BJWA01000002.1"/>
</dbReference>
<keyword evidence="2" id="KW-0804">Transcription</keyword>
<dbReference type="Proteomes" id="UP000321175">
    <property type="component" value="Unassembled WGS sequence"/>
</dbReference>
<dbReference type="Pfam" id="PF05043">
    <property type="entry name" value="Mga"/>
    <property type="match status" value="1"/>
</dbReference>
<dbReference type="EMBL" id="BJWA01000002">
    <property type="protein sequence ID" value="GEL79120.1"/>
    <property type="molecule type" value="Genomic_DNA"/>
</dbReference>
<sequence length="503" mass="58447">MNNLPMTLQLDNQFKRQYNLLQFIRTHQSKNLTLSDLSQKLGTSKPTLRKDIDIINHSLPTIDFQITYNEQGFLQIDPQEISVDSVITILAKDTTIYRMMDLLLHNKTYSTEQLSDHLMISRSSIFNIIRHMNEVLKEYRISIATGPLTFIGKEEDIRFLLFSFYSSFGDSQIIDSDSNQHAQSIIAHGRKSGITFLHFSHFRFSLWLSIAKVRGQSKNFCHFNTSTIDLVKKNRGYQLIEPLIASYYSSLFKLTIPESESLWLYLVFLHCVSYSNGQGLDEERTYAFRCQEDAVVVDAVQRFLLQVFPKQMLDNGALDKIEAFLINTRLLSKMSPSYEMTSVALIDLMKEKYPELFHLWLQHLERLKVHPMFEFTHLDHLAASLTTFHATILRIKSQQPLRVIVALQSCPSMDDYIIQEAELLFLRQISVKFLIEQPVTKKEINDHQANLIICNYDLHVNEDFPCPIHRLPNIPTQEDWTLLMDRITHLNSATSTTNYTGYF</sequence>